<dbReference type="SUPFAM" id="SSF50044">
    <property type="entry name" value="SH3-domain"/>
    <property type="match status" value="2"/>
</dbReference>
<accession>A0A0Q0PXW4</accession>
<dbReference type="InterPro" id="IPR014593">
    <property type="entry name" value="UCP034961_SH3_2"/>
</dbReference>
<comment type="caution">
    <text evidence="3">The sequence shown here is derived from an EMBL/GenBank/DDBJ whole genome shotgun (WGS) entry which is preliminary data.</text>
</comment>
<dbReference type="AlphaFoldDB" id="A0A0Q0PXW4"/>
<sequence>MEVIVVEEHTSEYPNPIYLKQGDEVQLGEMDDEFPNWIFVTTDSGVQGWTPAQYIETISGTKKGILLHDYDAVELNTQFGEKLAVLFELNSWYRVSRSTGEVGWVPAKTVKST</sequence>
<dbReference type="InterPro" id="IPR001452">
    <property type="entry name" value="SH3_domain"/>
</dbReference>
<proteinExistence type="predicted"/>
<reference evidence="3 4" key="1">
    <citation type="journal article" date="2015" name="Genome Biol. Evol.">
        <title>The Dynamics of Genetic Interactions between Vibrio metoecus and Vibrio cholerae, Two Close Relatives Co-Occurring in the Environment.</title>
        <authorList>
            <person name="Orata F.D."/>
            <person name="Kirchberger P.C."/>
            <person name="Meheust R."/>
            <person name="Barlow E.J."/>
            <person name="Tarr C.L."/>
            <person name="Boucher Y."/>
        </authorList>
    </citation>
    <scope>NUCLEOTIDE SEQUENCE [LARGE SCALE GENOMIC DNA]</scope>
    <source>
        <strain evidence="3 4">YB5B04</strain>
    </source>
</reference>
<organism evidence="3 4">
    <name type="scientific">Vibrio metoecus</name>
    <dbReference type="NCBI Taxonomy" id="1481663"/>
    <lineage>
        <taxon>Bacteria</taxon>
        <taxon>Pseudomonadati</taxon>
        <taxon>Pseudomonadota</taxon>
        <taxon>Gammaproteobacteria</taxon>
        <taxon>Vibrionales</taxon>
        <taxon>Vibrionaceae</taxon>
        <taxon>Vibrio</taxon>
    </lineage>
</organism>
<gene>
    <name evidence="3" type="ORF">XV92_18050</name>
</gene>
<dbReference type="OrthoDB" id="1030757at2"/>
<dbReference type="Gene3D" id="2.30.30.40">
    <property type="entry name" value="SH3 Domains"/>
    <property type="match status" value="2"/>
</dbReference>
<evidence type="ECO:0000259" key="2">
    <source>
        <dbReference type="PROSITE" id="PS50002"/>
    </source>
</evidence>
<evidence type="ECO:0000313" key="4">
    <source>
        <dbReference type="Proteomes" id="UP000050491"/>
    </source>
</evidence>
<dbReference type="Pfam" id="PF07653">
    <property type="entry name" value="SH3_2"/>
    <property type="match status" value="1"/>
</dbReference>
<dbReference type="InterPro" id="IPR036028">
    <property type="entry name" value="SH3-like_dom_sf"/>
</dbReference>
<dbReference type="PROSITE" id="PS50002">
    <property type="entry name" value="SH3"/>
    <property type="match status" value="1"/>
</dbReference>
<evidence type="ECO:0000313" key="3">
    <source>
        <dbReference type="EMBL" id="KQA97598.1"/>
    </source>
</evidence>
<feature type="domain" description="SH3" evidence="2">
    <location>
        <begin position="59"/>
        <end position="113"/>
    </location>
</feature>
<dbReference type="PATRIC" id="fig|1481663.12.peg.2575"/>
<dbReference type="RefSeq" id="WP_055065349.1">
    <property type="nucleotide sequence ID" value="NZ_JBANQT010000002.1"/>
</dbReference>
<name>A0A0Q0PXW4_VIBMT</name>
<dbReference type="EMBL" id="LBGP01000037">
    <property type="protein sequence ID" value="KQA97598.1"/>
    <property type="molecule type" value="Genomic_DNA"/>
</dbReference>
<dbReference type="SMART" id="SM00326">
    <property type="entry name" value="SH3"/>
    <property type="match status" value="2"/>
</dbReference>
<dbReference type="Proteomes" id="UP000050491">
    <property type="component" value="Unassembled WGS sequence"/>
</dbReference>
<dbReference type="PIRSF" id="PIRSF034961">
    <property type="entry name" value="UCP034961_SH3_2"/>
    <property type="match status" value="1"/>
</dbReference>
<keyword evidence="1" id="KW-0728">SH3 domain</keyword>
<protein>
    <recommendedName>
        <fullName evidence="2">SH3 domain-containing protein</fullName>
    </recommendedName>
</protein>
<evidence type="ECO:0000256" key="1">
    <source>
        <dbReference type="ARBA" id="ARBA00022443"/>
    </source>
</evidence>